<feature type="transmembrane region" description="Helical" evidence="7">
    <location>
        <begin position="124"/>
        <end position="152"/>
    </location>
</feature>
<dbReference type="InterPro" id="IPR001734">
    <property type="entry name" value="Na/solute_symporter"/>
</dbReference>
<dbReference type="InterPro" id="IPR018212">
    <property type="entry name" value="Na/solute_symporter_CS"/>
</dbReference>
<dbReference type="PROSITE" id="PS00456">
    <property type="entry name" value="NA_SOLUT_SYMP_1"/>
    <property type="match status" value="1"/>
</dbReference>
<proteinExistence type="inferred from homology"/>
<protein>
    <submittedName>
        <fullName evidence="8">Sodium/solute symporter</fullName>
    </submittedName>
</protein>
<feature type="transmembrane region" description="Helical" evidence="7">
    <location>
        <begin position="425"/>
        <end position="442"/>
    </location>
</feature>
<feature type="transmembrane region" description="Helical" evidence="7">
    <location>
        <begin position="272"/>
        <end position="294"/>
    </location>
</feature>
<feature type="transmembrane region" description="Helical" evidence="7">
    <location>
        <begin position="319"/>
        <end position="344"/>
    </location>
</feature>
<name>A0A6L9S6D7_9ACTN</name>
<dbReference type="Gene3D" id="1.20.1730.10">
    <property type="entry name" value="Sodium/glucose cotransporter"/>
    <property type="match status" value="1"/>
</dbReference>
<feature type="transmembrane region" description="Helical" evidence="7">
    <location>
        <begin position="510"/>
        <end position="528"/>
    </location>
</feature>
<evidence type="ECO:0000256" key="2">
    <source>
        <dbReference type="ARBA" id="ARBA00006434"/>
    </source>
</evidence>
<keyword evidence="4 7" id="KW-1133">Transmembrane helix</keyword>
<dbReference type="Pfam" id="PF00474">
    <property type="entry name" value="SSF"/>
    <property type="match status" value="1"/>
</dbReference>
<dbReference type="PANTHER" id="PTHR11819">
    <property type="entry name" value="SOLUTE CARRIER FAMILY 5"/>
    <property type="match status" value="1"/>
</dbReference>
<comment type="caution">
    <text evidence="8">The sequence shown here is derived from an EMBL/GenBank/DDBJ whole genome shotgun (WGS) entry which is preliminary data.</text>
</comment>
<evidence type="ECO:0000256" key="3">
    <source>
        <dbReference type="ARBA" id="ARBA00022692"/>
    </source>
</evidence>
<evidence type="ECO:0000256" key="7">
    <source>
        <dbReference type="SAM" id="Phobius"/>
    </source>
</evidence>
<evidence type="ECO:0000256" key="6">
    <source>
        <dbReference type="RuleBase" id="RU362091"/>
    </source>
</evidence>
<dbReference type="Proteomes" id="UP000475214">
    <property type="component" value="Unassembled WGS sequence"/>
</dbReference>
<dbReference type="PROSITE" id="PS50283">
    <property type="entry name" value="NA_SOLUT_SYMP_3"/>
    <property type="match status" value="1"/>
</dbReference>
<accession>A0A6L9S6D7</accession>
<comment type="subcellular location">
    <subcellularLocation>
        <location evidence="1">Membrane</location>
        <topology evidence="1">Multi-pass membrane protein</topology>
    </subcellularLocation>
</comment>
<dbReference type="EMBL" id="JAAGOA010000006">
    <property type="protein sequence ID" value="NEE00716.1"/>
    <property type="molecule type" value="Genomic_DNA"/>
</dbReference>
<evidence type="ECO:0000313" key="9">
    <source>
        <dbReference type="Proteomes" id="UP000475214"/>
    </source>
</evidence>
<dbReference type="PANTHER" id="PTHR11819:SF195">
    <property type="entry name" value="SODIUM_GLUCOSE COTRANSPORTER 4"/>
    <property type="match status" value="1"/>
</dbReference>
<feature type="transmembrane region" description="Helical" evidence="7">
    <location>
        <begin position="233"/>
        <end position="251"/>
    </location>
</feature>
<keyword evidence="9" id="KW-1185">Reference proteome</keyword>
<dbReference type="InterPro" id="IPR038377">
    <property type="entry name" value="Na/Glc_symporter_sf"/>
</dbReference>
<feature type="transmembrane region" description="Helical" evidence="7">
    <location>
        <begin position="365"/>
        <end position="384"/>
    </location>
</feature>
<feature type="transmembrane region" description="Helical" evidence="7">
    <location>
        <begin position="454"/>
        <end position="475"/>
    </location>
</feature>
<feature type="transmembrane region" description="Helical" evidence="7">
    <location>
        <begin position="84"/>
        <end position="103"/>
    </location>
</feature>
<dbReference type="NCBIfam" id="TIGR00813">
    <property type="entry name" value="sss"/>
    <property type="match status" value="1"/>
</dbReference>
<evidence type="ECO:0000256" key="4">
    <source>
        <dbReference type="ARBA" id="ARBA00022989"/>
    </source>
</evidence>
<organism evidence="8 9">
    <name type="scientific">Phytoactinopolyspora halotolerans</name>
    <dbReference type="NCBI Taxonomy" id="1981512"/>
    <lineage>
        <taxon>Bacteria</taxon>
        <taxon>Bacillati</taxon>
        <taxon>Actinomycetota</taxon>
        <taxon>Actinomycetes</taxon>
        <taxon>Jiangellales</taxon>
        <taxon>Jiangellaceae</taxon>
        <taxon>Phytoactinopolyspora</taxon>
    </lineage>
</organism>
<sequence>MEGEFDLAAVDIAVVAGYIVAILAIGFWVGRGKQSADSYFLAGRRAVWPLVGFGLIAVNLSGTSYVGLAGAGYEEGIAVWNYEWMAAIVLAFFALFILPFYLQTKISTAPEFLEKRYDHRSRKVFSVFTMFTAMFIDAAGAMFAGAITLQLLFPGVSLSVLVIGMALLGGVYVIMGGLRAVEITDTAQGILLLVAGGVIFGMVFDEIGASWSSVEGAAPEGGMTIAPPADNEFLPWPGIFTGVLWLGFYYWTTNHVAVQKVLSARTVNHGRFGALFAGFLQLPLLFLLILPGLMGREIYPDIENPDQIWQTLAFDFLPIGIRGLVLAALVAALMSTLDSVLNGAASLVTNDFVKELRPHYSDRRLLIIGRSMVGVFMVIAALWAPQIVEFPTIVEYFQSFLGAITMPVVVVFLGGIFWRRATAPASFLTLVVGCPIGLAAFVANEVLGLIDIQFLYLTGIMLAFSVLLFVSASLATTAPDRAEIRNVTWSRDRLRDDAASLRDTPRWRDYRVYAVALVVVTLVALVPFL</sequence>
<keyword evidence="3 7" id="KW-0812">Transmembrane</keyword>
<evidence type="ECO:0000256" key="5">
    <source>
        <dbReference type="ARBA" id="ARBA00023136"/>
    </source>
</evidence>
<feature type="transmembrane region" description="Helical" evidence="7">
    <location>
        <begin position="396"/>
        <end position="418"/>
    </location>
</feature>
<dbReference type="GO" id="GO:0005886">
    <property type="term" value="C:plasma membrane"/>
    <property type="evidence" value="ECO:0007669"/>
    <property type="project" value="TreeGrafter"/>
</dbReference>
<keyword evidence="5 7" id="KW-0472">Membrane</keyword>
<evidence type="ECO:0000256" key="1">
    <source>
        <dbReference type="ARBA" id="ARBA00004141"/>
    </source>
</evidence>
<reference evidence="8 9" key="1">
    <citation type="submission" date="2020-02" db="EMBL/GenBank/DDBJ databases">
        <authorList>
            <person name="Li X.-J."/>
            <person name="Han X.-M."/>
        </authorList>
    </citation>
    <scope>NUCLEOTIDE SEQUENCE [LARGE SCALE GENOMIC DNA]</scope>
    <source>
        <strain evidence="8 9">CCTCC AB 2017055</strain>
    </source>
</reference>
<dbReference type="GO" id="GO:0005412">
    <property type="term" value="F:D-glucose:sodium symporter activity"/>
    <property type="evidence" value="ECO:0007669"/>
    <property type="project" value="TreeGrafter"/>
</dbReference>
<comment type="similarity">
    <text evidence="2 6">Belongs to the sodium:solute symporter (SSF) (TC 2.A.21) family.</text>
</comment>
<feature type="transmembrane region" description="Helical" evidence="7">
    <location>
        <begin position="158"/>
        <end position="178"/>
    </location>
</feature>
<evidence type="ECO:0000313" key="8">
    <source>
        <dbReference type="EMBL" id="NEE00716.1"/>
    </source>
</evidence>
<feature type="transmembrane region" description="Helical" evidence="7">
    <location>
        <begin position="190"/>
        <end position="213"/>
    </location>
</feature>
<feature type="transmembrane region" description="Helical" evidence="7">
    <location>
        <begin position="50"/>
        <end position="72"/>
    </location>
</feature>
<feature type="transmembrane region" description="Helical" evidence="7">
    <location>
        <begin position="12"/>
        <end position="29"/>
    </location>
</feature>
<dbReference type="AlphaFoldDB" id="A0A6L9S6D7"/>
<gene>
    <name evidence="8" type="ORF">G1H10_11105</name>
</gene>